<dbReference type="Pfam" id="PF11139">
    <property type="entry name" value="SfLAP"/>
    <property type="match status" value="1"/>
</dbReference>
<accession>A0AAE5IPQ2</accession>
<gene>
    <name evidence="8" type="ORF">A5N68_21305</name>
</gene>
<feature type="transmembrane region" description="Helical" evidence="6">
    <location>
        <begin position="269"/>
        <end position="295"/>
    </location>
</feature>
<feature type="domain" description="SLC26A/SulP transporter" evidence="7">
    <location>
        <begin position="1"/>
        <end position="166"/>
    </location>
</feature>
<comment type="subcellular location">
    <subcellularLocation>
        <location evidence="1">Membrane</location>
        <topology evidence="1">Multi-pass membrane protein</topology>
    </subcellularLocation>
</comment>
<keyword evidence="3 6" id="KW-1133">Transmembrane helix</keyword>
<keyword evidence="4 6" id="KW-0472">Membrane</keyword>
<sequence length="338" mass="35197">MLRLGAIIENISEATMSGIKAGVGSTVAASQLPKLLGVPGDPDATGFFHVLNGVLRQVGDANGATVVLSIVSVAALLAMGRLVPRVPGPLIVVAAGIALIAFTGHRDRGVALIAEVPQGIPLPGVPSLHDVVDLLPGALAISVMAFLETVAVARGVRRPTEPQNDSGRVHRDRRRGIARGRDPRHVALRRRQSLGGSGVGLIFVAFGVGQLVRRRSPSDIGPEWMQQLSNAKPRGAFIMGAALSIVNPNLAIMISGTTVIAVADTTPGTAVFGTVLLLLAAGLDFLVPVGVYLAFGDRAKSALSAVKEWMIAHERPLTLTVFFGFGALFVVRNVVALI</sequence>
<dbReference type="GO" id="GO:0055085">
    <property type="term" value="P:transmembrane transport"/>
    <property type="evidence" value="ECO:0007669"/>
    <property type="project" value="InterPro"/>
</dbReference>
<dbReference type="InterPro" id="IPR001902">
    <property type="entry name" value="SLC26A/SulP_fam"/>
</dbReference>
<evidence type="ECO:0000313" key="9">
    <source>
        <dbReference type="Proteomes" id="UP000193518"/>
    </source>
</evidence>
<evidence type="ECO:0000256" key="5">
    <source>
        <dbReference type="SAM" id="MobiDB-lite"/>
    </source>
</evidence>
<keyword evidence="2 6" id="KW-0812">Transmembrane</keyword>
<proteinExistence type="predicted"/>
<feature type="region of interest" description="Disordered" evidence="5">
    <location>
        <begin position="157"/>
        <end position="179"/>
    </location>
</feature>
<dbReference type="AlphaFoldDB" id="A0AAE5IPQ2"/>
<reference evidence="8 9" key="1">
    <citation type="journal article" date="2016" name="Genome Biol. Evol.">
        <title>Pangenome and Phylogenomic Analysis of the Pathogenic Actinobacterium Rhodococcus equi.</title>
        <authorList>
            <person name="Anastasi E."/>
            <person name="MacArthur I."/>
            <person name="Scortti M."/>
            <person name="Alvarez S."/>
            <person name="Giguere S."/>
            <person name="Vazquez-Boland J.A."/>
        </authorList>
    </citation>
    <scope>NUCLEOTIDE SEQUENCE [LARGE SCALE GENOMIC DNA]</scope>
    <source>
        <strain evidence="8 9">PAM1271</strain>
    </source>
</reference>
<evidence type="ECO:0000256" key="4">
    <source>
        <dbReference type="ARBA" id="ARBA00023136"/>
    </source>
</evidence>
<evidence type="ECO:0000259" key="7">
    <source>
        <dbReference type="Pfam" id="PF00916"/>
    </source>
</evidence>
<protein>
    <recommendedName>
        <fullName evidence="7">SLC26A/SulP transporter domain-containing protein</fullName>
    </recommendedName>
</protein>
<feature type="transmembrane region" description="Helical" evidence="6">
    <location>
        <begin position="316"/>
        <end position="335"/>
    </location>
</feature>
<evidence type="ECO:0000256" key="3">
    <source>
        <dbReference type="ARBA" id="ARBA00022989"/>
    </source>
</evidence>
<dbReference type="PANTHER" id="PTHR11814">
    <property type="entry name" value="SULFATE TRANSPORTER"/>
    <property type="match status" value="1"/>
</dbReference>
<dbReference type="EMBL" id="LWIC01000011">
    <property type="protein sequence ID" value="ORM21166.1"/>
    <property type="molecule type" value="Genomic_DNA"/>
</dbReference>
<dbReference type="GO" id="GO:0016020">
    <property type="term" value="C:membrane"/>
    <property type="evidence" value="ECO:0007669"/>
    <property type="project" value="UniProtKB-SubCell"/>
</dbReference>
<evidence type="ECO:0000256" key="6">
    <source>
        <dbReference type="SAM" id="Phobius"/>
    </source>
</evidence>
<feature type="transmembrane region" description="Helical" evidence="6">
    <location>
        <begin position="235"/>
        <end position="263"/>
    </location>
</feature>
<evidence type="ECO:0000256" key="2">
    <source>
        <dbReference type="ARBA" id="ARBA00022692"/>
    </source>
</evidence>
<comment type="caution">
    <text evidence="8">The sequence shown here is derived from an EMBL/GenBank/DDBJ whole genome shotgun (WGS) entry which is preliminary data.</text>
</comment>
<dbReference type="Pfam" id="PF00916">
    <property type="entry name" value="Sulfate_transp"/>
    <property type="match status" value="1"/>
</dbReference>
<dbReference type="InterPro" id="IPR011547">
    <property type="entry name" value="SLC26A/SulP_dom"/>
</dbReference>
<dbReference type="RefSeq" id="WP_049909976.1">
    <property type="nucleotide sequence ID" value="NZ_AP025268.1"/>
</dbReference>
<name>A0AAE5IPQ2_RHOHA</name>
<feature type="transmembrane region" description="Helical" evidence="6">
    <location>
        <begin position="134"/>
        <end position="153"/>
    </location>
</feature>
<evidence type="ECO:0000256" key="1">
    <source>
        <dbReference type="ARBA" id="ARBA00004141"/>
    </source>
</evidence>
<organism evidence="8 9">
    <name type="scientific">Rhodococcus hoagii</name>
    <name type="common">Corynebacterium equii</name>
    <dbReference type="NCBI Taxonomy" id="43767"/>
    <lineage>
        <taxon>Bacteria</taxon>
        <taxon>Bacillati</taxon>
        <taxon>Actinomycetota</taxon>
        <taxon>Actinomycetes</taxon>
        <taxon>Mycobacteriales</taxon>
        <taxon>Nocardiaceae</taxon>
        <taxon>Prescottella</taxon>
    </lineage>
</organism>
<feature type="transmembrane region" description="Helical" evidence="6">
    <location>
        <begin position="86"/>
        <end position="104"/>
    </location>
</feature>
<dbReference type="Proteomes" id="UP000193518">
    <property type="component" value="Unassembled WGS sequence"/>
</dbReference>
<dbReference type="InterPro" id="IPR021315">
    <property type="entry name" value="Gap/Sap"/>
</dbReference>
<evidence type="ECO:0000313" key="8">
    <source>
        <dbReference type="EMBL" id="ORM21166.1"/>
    </source>
</evidence>